<name>A0AAV2I574_LYMST</name>
<evidence type="ECO:0000256" key="9">
    <source>
        <dbReference type="ARBA" id="ARBA00023201"/>
    </source>
</evidence>
<keyword evidence="8" id="KW-0472">Membrane</keyword>
<keyword evidence="3 11" id="KW-0894">Sodium channel</keyword>
<proteinExistence type="inferred from homology"/>
<keyword evidence="9 11" id="KW-0739">Sodium transport</keyword>
<evidence type="ECO:0000256" key="6">
    <source>
        <dbReference type="ARBA" id="ARBA00023053"/>
    </source>
</evidence>
<comment type="subcellular location">
    <subcellularLocation>
        <location evidence="1">Membrane</location>
        <topology evidence="1">Multi-pass membrane protein</topology>
    </subcellularLocation>
</comment>
<reference evidence="12 13" key="1">
    <citation type="submission" date="2024-04" db="EMBL/GenBank/DDBJ databases">
        <authorList>
            <consortium name="Genoscope - CEA"/>
            <person name="William W."/>
        </authorList>
    </citation>
    <scope>NUCLEOTIDE SEQUENCE [LARGE SCALE GENOMIC DNA]</scope>
</reference>
<keyword evidence="6" id="KW-0915">Sodium</keyword>
<protein>
    <submittedName>
        <fullName evidence="12">Uncharacterized protein</fullName>
    </submittedName>
</protein>
<feature type="non-terminal residue" evidence="12">
    <location>
        <position position="1"/>
    </location>
</feature>
<evidence type="ECO:0000256" key="11">
    <source>
        <dbReference type="RuleBase" id="RU000679"/>
    </source>
</evidence>
<evidence type="ECO:0000256" key="7">
    <source>
        <dbReference type="ARBA" id="ARBA00023065"/>
    </source>
</evidence>
<dbReference type="PANTHER" id="PTHR11690">
    <property type="entry name" value="AMILORIDE-SENSITIVE SODIUM CHANNEL-RELATED"/>
    <property type="match status" value="1"/>
</dbReference>
<accession>A0AAV2I574</accession>
<dbReference type="PANTHER" id="PTHR11690:SF248">
    <property type="entry name" value="PICKPOCKET 17, ISOFORM A"/>
    <property type="match status" value="1"/>
</dbReference>
<gene>
    <name evidence="12" type="ORF">GSLYS_00014289001</name>
</gene>
<dbReference type="GO" id="GO:0005886">
    <property type="term" value="C:plasma membrane"/>
    <property type="evidence" value="ECO:0007669"/>
    <property type="project" value="TreeGrafter"/>
</dbReference>
<sequence length="208" mass="23643">NFTRRHSPTYGNCYTLQNDKFISRKSGPAEGLEMILYLETNQYMEGITSGKGAQVVIHEQGTLPFPDDEGIAVTAGEQTMIGLKQIQIKRLDGKYGPCKSVDDFMQKYKIKYTRNTCLKICQQNLIMQICQCYDEIYQDINDVMKISDKNSPCRNTSQLTCVTRVKWTFDDNAKSCACDSPCSEKVYGRSVTSRMWPSDSVAVSMFRL</sequence>
<evidence type="ECO:0000256" key="1">
    <source>
        <dbReference type="ARBA" id="ARBA00004141"/>
    </source>
</evidence>
<keyword evidence="2 11" id="KW-0813">Transport</keyword>
<comment type="caution">
    <text evidence="12">The sequence shown here is derived from an EMBL/GenBank/DDBJ whole genome shotgun (WGS) entry which is preliminary data.</text>
</comment>
<dbReference type="Pfam" id="PF00858">
    <property type="entry name" value="ASC"/>
    <property type="match status" value="1"/>
</dbReference>
<dbReference type="InterPro" id="IPR001873">
    <property type="entry name" value="ENaC"/>
</dbReference>
<dbReference type="AlphaFoldDB" id="A0AAV2I574"/>
<evidence type="ECO:0000313" key="12">
    <source>
        <dbReference type="EMBL" id="CAL1540640.1"/>
    </source>
</evidence>
<evidence type="ECO:0000256" key="10">
    <source>
        <dbReference type="ARBA" id="ARBA00023303"/>
    </source>
</evidence>
<evidence type="ECO:0000256" key="3">
    <source>
        <dbReference type="ARBA" id="ARBA00022461"/>
    </source>
</evidence>
<keyword evidence="7 11" id="KW-0406">Ion transport</keyword>
<comment type="similarity">
    <text evidence="11">Belongs to the amiloride-sensitive sodium channel (TC 1.A.6) family.</text>
</comment>
<evidence type="ECO:0000256" key="5">
    <source>
        <dbReference type="ARBA" id="ARBA00022989"/>
    </source>
</evidence>
<organism evidence="12 13">
    <name type="scientific">Lymnaea stagnalis</name>
    <name type="common">Great pond snail</name>
    <name type="synonym">Helix stagnalis</name>
    <dbReference type="NCBI Taxonomy" id="6523"/>
    <lineage>
        <taxon>Eukaryota</taxon>
        <taxon>Metazoa</taxon>
        <taxon>Spiralia</taxon>
        <taxon>Lophotrochozoa</taxon>
        <taxon>Mollusca</taxon>
        <taxon>Gastropoda</taxon>
        <taxon>Heterobranchia</taxon>
        <taxon>Euthyneura</taxon>
        <taxon>Panpulmonata</taxon>
        <taxon>Hygrophila</taxon>
        <taxon>Lymnaeoidea</taxon>
        <taxon>Lymnaeidae</taxon>
        <taxon>Lymnaea</taxon>
    </lineage>
</organism>
<evidence type="ECO:0000256" key="2">
    <source>
        <dbReference type="ARBA" id="ARBA00022448"/>
    </source>
</evidence>
<keyword evidence="10 11" id="KW-0407">Ion channel</keyword>
<evidence type="ECO:0000313" key="13">
    <source>
        <dbReference type="Proteomes" id="UP001497497"/>
    </source>
</evidence>
<keyword evidence="4 11" id="KW-0812">Transmembrane</keyword>
<dbReference type="Gene3D" id="2.60.470.10">
    <property type="entry name" value="Acid-sensing ion channels like domains"/>
    <property type="match status" value="1"/>
</dbReference>
<evidence type="ECO:0000256" key="8">
    <source>
        <dbReference type="ARBA" id="ARBA00023136"/>
    </source>
</evidence>
<dbReference type="EMBL" id="CAXITT010000391">
    <property type="protein sequence ID" value="CAL1540640.1"/>
    <property type="molecule type" value="Genomic_DNA"/>
</dbReference>
<dbReference type="Proteomes" id="UP001497497">
    <property type="component" value="Unassembled WGS sequence"/>
</dbReference>
<dbReference type="PRINTS" id="PR01078">
    <property type="entry name" value="AMINACHANNEL"/>
</dbReference>
<dbReference type="GO" id="GO:0015280">
    <property type="term" value="F:ligand-gated sodium channel activity"/>
    <property type="evidence" value="ECO:0007669"/>
    <property type="project" value="TreeGrafter"/>
</dbReference>
<evidence type="ECO:0000256" key="4">
    <source>
        <dbReference type="ARBA" id="ARBA00022692"/>
    </source>
</evidence>
<keyword evidence="5" id="KW-1133">Transmembrane helix</keyword>
<keyword evidence="13" id="KW-1185">Reference proteome</keyword>